<comment type="caution">
    <text evidence="1">The sequence shown here is derived from an EMBL/GenBank/DDBJ whole genome shotgun (WGS) entry which is preliminary data.</text>
</comment>
<accession>A0A8X8B8G6</accession>
<dbReference type="PANTHER" id="PTHR33527">
    <property type="entry name" value="OS07G0274300 PROTEIN"/>
    <property type="match status" value="1"/>
</dbReference>
<name>A0A8X8B8G6_BRACI</name>
<sequence length="259" mass="29336">MATWLWLEDFGFEQIFSVIMALDDPFIADLANEAVLCFRCLESKDAPNDFCQIPVTAELMDISLQIIYQNRYTAIAGIKNFLTTVCSRIFSDIIQQVLPPSYIHSHNQPLIIPGFPHPTFGSINVMPSVASLNNVSNINLFHIPSGIWGWNASCTATEIDRTLFLTFSRGYPVSEAEVKLLFTEKYGENSVKGVHMPNYSGNLPNQNLNSNGKQQSLYARMVVDSVVTVDRILMGKSKQKFTKDGKHIWARKFEDRYRK</sequence>
<dbReference type="EMBL" id="JAAMPC010000002">
    <property type="protein sequence ID" value="KAG2325313.1"/>
    <property type="molecule type" value="Genomic_DNA"/>
</dbReference>
<dbReference type="OrthoDB" id="1882251at2759"/>
<organism evidence="1 2">
    <name type="scientific">Brassica carinata</name>
    <name type="common">Ethiopian mustard</name>
    <name type="synonym">Abyssinian cabbage</name>
    <dbReference type="NCBI Taxonomy" id="52824"/>
    <lineage>
        <taxon>Eukaryota</taxon>
        <taxon>Viridiplantae</taxon>
        <taxon>Streptophyta</taxon>
        <taxon>Embryophyta</taxon>
        <taxon>Tracheophyta</taxon>
        <taxon>Spermatophyta</taxon>
        <taxon>Magnoliopsida</taxon>
        <taxon>eudicotyledons</taxon>
        <taxon>Gunneridae</taxon>
        <taxon>Pentapetalae</taxon>
        <taxon>rosids</taxon>
        <taxon>malvids</taxon>
        <taxon>Brassicales</taxon>
        <taxon>Brassicaceae</taxon>
        <taxon>Brassiceae</taxon>
        <taxon>Brassica</taxon>
    </lineage>
</organism>
<reference evidence="1 2" key="1">
    <citation type="submission" date="2020-02" db="EMBL/GenBank/DDBJ databases">
        <authorList>
            <person name="Ma Q."/>
            <person name="Huang Y."/>
            <person name="Song X."/>
            <person name="Pei D."/>
        </authorList>
    </citation>
    <scope>NUCLEOTIDE SEQUENCE [LARGE SCALE GENOMIC DNA]</scope>
    <source>
        <strain evidence="1">Sxm20200214</strain>
        <tissue evidence="1">Leaf</tissue>
    </source>
</reference>
<protein>
    <submittedName>
        <fullName evidence="1">Uncharacterized protein</fullName>
    </submittedName>
</protein>
<keyword evidence="2" id="KW-1185">Reference proteome</keyword>
<evidence type="ECO:0000313" key="2">
    <source>
        <dbReference type="Proteomes" id="UP000886595"/>
    </source>
</evidence>
<dbReference type="Proteomes" id="UP000886595">
    <property type="component" value="Unassembled WGS sequence"/>
</dbReference>
<dbReference type="AlphaFoldDB" id="A0A8X8B8G6"/>
<dbReference type="PANTHER" id="PTHR33527:SF18">
    <property type="entry name" value="F13O11.17 PROTEIN"/>
    <property type="match status" value="1"/>
</dbReference>
<evidence type="ECO:0000313" key="1">
    <source>
        <dbReference type="EMBL" id="KAG2325313.1"/>
    </source>
</evidence>
<proteinExistence type="predicted"/>
<gene>
    <name evidence="1" type="ORF">Bca52824_008041</name>
</gene>